<dbReference type="VEuPathDB" id="FungiDB:L203_00600"/>
<dbReference type="Gene3D" id="1.25.40.10">
    <property type="entry name" value="Tetratricopeptide repeat domain"/>
    <property type="match status" value="2"/>
</dbReference>
<dbReference type="Pfam" id="PF13041">
    <property type="entry name" value="PPR_2"/>
    <property type="match status" value="1"/>
</dbReference>
<comment type="subunit">
    <text evidence="4">Binds to mitochondrial small subunit 15S rRNA.</text>
</comment>
<dbReference type="PROSITE" id="PS51375">
    <property type="entry name" value="PPR"/>
    <property type="match status" value="1"/>
</dbReference>
<protein>
    <submittedName>
        <fullName evidence="6">Uncharacterized protein</fullName>
    </submittedName>
</protein>
<evidence type="ECO:0000256" key="3">
    <source>
        <dbReference type="ARBA" id="ARBA00044493"/>
    </source>
</evidence>
<dbReference type="InterPro" id="IPR011990">
    <property type="entry name" value="TPR-like_helical_dom_sf"/>
</dbReference>
<organism evidence="6 7">
    <name type="scientific">Cryptococcus depauperatus CBS 7841</name>
    <dbReference type="NCBI Taxonomy" id="1295531"/>
    <lineage>
        <taxon>Eukaryota</taxon>
        <taxon>Fungi</taxon>
        <taxon>Dikarya</taxon>
        <taxon>Basidiomycota</taxon>
        <taxon>Agaricomycotina</taxon>
        <taxon>Tremellomycetes</taxon>
        <taxon>Tremellales</taxon>
        <taxon>Cryptococcaceae</taxon>
        <taxon>Cryptococcus</taxon>
    </lineage>
</organism>
<evidence type="ECO:0000256" key="2">
    <source>
        <dbReference type="ARBA" id="ARBA00022737"/>
    </source>
</evidence>
<evidence type="ECO:0000256" key="5">
    <source>
        <dbReference type="SAM" id="MobiDB-lite"/>
    </source>
</evidence>
<dbReference type="GO" id="GO:0031930">
    <property type="term" value="P:mitochondria-nucleus signaling pathway"/>
    <property type="evidence" value="ECO:0007669"/>
    <property type="project" value="TreeGrafter"/>
</dbReference>
<dbReference type="Proteomes" id="UP000094043">
    <property type="component" value="Chromosome 1"/>
</dbReference>
<accession>A0A1E3IXK3</accession>
<feature type="compositionally biased region" description="Polar residues" evidence="5">
    <location>
        <begin position="29"/>
        <end position="38"/>
    </location>
</feature>
<dbReference type="AlphaFoldDB" id="A0A1E3IXK3"/>
<sequence>MLMLRGISRVLGVSAEATMGMREYRSLTGPATSPTLQREGQKFIKASSSKSKHGVYQLKENPKQGKSSRQRSLGLHSSKLKHADRFKSRDENAWTTSIRLRRWMDKHEGPLGNTETEEVTRIVTESPNYMLNAPVWNMLIGYMGRLKKFDLMWSLYNQMKKRQFAPTARTYSTILNAYSGIAHSGQNPSFTFAEPSARTLSRATIVYRQSQEYMKQASEYAKDISPQQFDDLGVSRPGVKLEQEKIALTNRSDIESEIDIYPTNAYLKFLSRHGKWSKMQDVFLSLDKNGPLSPDVVTYTTMFSTLYHIDRFAEKTSEETAQTLQIGPTARGLWDQCVRQFARGNDKNRRIDNELVSQYIRCILRGRPEDQQHALYVIEQIWALPAPNVAHPAKPVHLSPPLLKPGSVALSKLPINVKSATTLIASLYAANLSTWAEHYTRLILTNTSLSSELDRGFLKTATIALSGSGGKT</sequence>
<feature type="region of interest" description="Disordered" evidence="5">
    <location>
        <begin position="26"/>
        <end position="88"/>
    </location>
</feature>
<comment type="similarity">
    <text evidence="1">Belongs to the CCM1 family.</text>
</comment>
<dbReference type="PANTHER" id="PTHR47936:SF1">
    <property type="entry name" value="PENTATRICOPEPTIDE REPEAT-CONTAINING PROTEIN GUN1, CHLOROPLASTIC"/>
    <property type="match status" value="1"/>
</dbReference>
<dbReference type="InterPro" id="IPR002885">
    <property type="entry name" value="PPR_rpt"/>
</dbReference>
<dbReference type="KEGG" id="cdep:91085024"/>
<dbReference type="EMBL" id="CP143784">
    <property type="protein sequence ID" value="WVN85661.1"/>
    <property type="molecule type" value="Genomic_DNA"/>
</dbReference>
<name>A0A1E3IXK3_9TREE</name>
<reference evidence="6" key="2">
    <citation type="journal article" date="2022" name="Elife">
        <title>Obligate sexual reproduction of a homothallic fungus closely related to the Cryptococcus pathogenic species complex.</title>
        <authorList>
            <person name="Passer A.R."/>
            <person name="Clancey S.A."/>
            <person name="Shea T."/>
            <person name="David-Palma M."/>
            <person name="Averette A.F."/>
            <person name="Boekhout T."/>
            <person name="Porcel B.M."/>
            <person name="Nowrousian M."/>
            <person name="Cuomo C.A."/>
            <person name="Sun S."/>
            <person name="Heitman J."/>
            <person name="Coelho M.A."/>
        </authorList>
    </citation>
    <scope>NUCLEOTIDE SEQUENCE</scope>
    <source>
        <strain evidence="6">CBS 7841</strain>
    </source>
</reference>
<dbReference type="GeneID" id="91085024"/>
<evidence type="ECO:0000313" key="7">
    <source>
        <dbReference type="Proteomes" id="UP000094043"/>
    </source>
</evidence>
<reference evidence="6" key="1">
    <citation type="submission" date="2016-06" db="EMBL/GenBank/DDBJ databases">
        <authorList>
            <person name="Cuomo C."/>
            <person name="Litvintseva A."/>
            <person name="Heitman J."/>
            <person name="Chen Y."/>
            <person name="Sun S."/>
            <person name="Springer D."/>
            <person name="Dromer F."/>
            <person name="Young S."/>
            <person name="Zeng Q."/>
            <person name="Chapman S."/>
            <person name="Gujja S."/>
            <person name="Saif S."/>
            <person name="Birren B."/>
        </authorList>
    </citation>
    <scope>NUCLEOTIDE SEQUENCE</scope>
    <source>
        <strain evidence="6">CBS 7841</strain>
    </source>
</reference>
<dbReference type="RefSeq" id="XP_066066361.1">
    <property type="nucleotide sequence ID" value="XM_066210264.1"/>
</dbReference>
<keyword evidence="2" id="KW-0677">Repeat</keyword>
<evidence type="ECO:0000256" key="1">
    <source>
        <dbReference type="ARBA" id="ARBA00006192"/>
    </source>
</evidence>
<keyword evidence="7" id="KW-1185">Reference proteome</keyword>
<dbReference type="OrthoDB" id="185373at2759"/>
<dbReference type="NCBIfam" id="TIGR00756">
    <property type="entry name" value="PPR"/>
    <property type="match status" value="1"/>
</dbReference>
<proteinExistence type="inferred from homology"/>
<comment type="function">
    <text evidence="3">Regulates mitochondrial small subunit maturation by controlling 15S rRNA 5'-end processing. Localizes to the 5' precursor of the 15S rRNA in a position that is subsequently occupied by mS47 in the mature yeast mtSSU. Uses structure and sequence-specific RNA recognition, binding to a single-stranded region of the precursor and specifically recognizing bases -6 to -1. The exchange of Ccm1 for mS47 is coupled to the irreversible removal of precursor rRNA that is accompanied by conformational changes of the mitoribosomal proteins uS5m and mS26. These conformational changes signal completion of 5'-end rRNA processing through protection of the mature 5'-end of the 15S rRNA and stabilization of mS47. The removal of the 5' precursor together with the dissociation of Ccm1 may be catalyzed by the 5'-3' exoribonuclease Pet127. Involved in the specific removal of group I introns in mitochondrial encoded transcripts.</text>
</comment>
<gene>
    <name evidence="6" type="ORF">L203_100810</name>
</gene>
<reference evidence="6" key="3">
    <citation type="submission" date="2024-01" db="EMBL/GenBank/DDBJ databases">
        <authorList>
            <person name="Coelho M.A."/>
            <person name="David-Palma M."/>
            <person name="Shea T."/>
            <person name="Sun S."/>
            <person name="Cuomo C.A."/>
            <person name="Heitman J."/>
        </authorList>
    </citation>
    <scope>NUCLEOTIDE SEQUENCE</scope>
    <source>
        <strain evidence="6">CBS 7841</strain>
    </source>
</reference>
<evidence type="ECO:0000313" key="6">
    <source>
        <dbReference type="EMBL" id="WVN85661.1"/>
    </source>
</evidence>
<dbReference type="PANTHER" id="PTHR47936">
    <property type="entry name" value="PPR_LONG DOMAIN-CONTAINING PROTEIN"/>
    <property type="match status" value="1"/>
</dbReference>
<evidence type="ECO:0000256" key="4">
    <source>
        <dbReference type="ARBA" id="ARBA00044511"/>
    </source>
</evidence>